<evidence type="ECO:0000259" key="3">
    <source>
        <dbReference type="Pfam" id="PF13193"/>
    </source>
</evidence>
<dbReference type="GO" id="GO:0006631">
    <property type="term" value="P:fatty acid metabolic process"/>
    <property type="evidence" value="ECO:0007669"/>
    <property type="project" value="TreeGrafter"/>
</dbReference>
<dbReference type="GO" id="GO:0031956">
    <property type="term" value="F:medium-chain fatty acid-CoA ligase activity"/>
    <property type="evidence" value="ECO:0007669"/>
    <property type="project" value="TreeGrafter"/>
</dbReference>
<evidence type="ECO:0000313" key="5">
    <source>
        <dbReference type="Proteomes" id="UP000039046"/>
    </source>
</evidence>
<dbReference type="CDD" id="cd04433">
    <property type="entry name" value="AFD_class_I"/>
    <property type="match status" value="1"/>
</dbReference>
<dbReference type="OrthoDB" id="6614653at2759"/>
<proteinExistence type="inferred from homology"/>
<feature type="domain" description="AMP-dependent synthetase/ligase" evidence="2">
    <location>
        <begin position="85"/>
        <end position="372"/>
    </location>
</feature>
<evidence type="ECO:0000313" key="4">
    <source>
        <dbReference type="EMBL" id="CEJ81028.1"/>
    </source>
</evidence>
<name>A0A0A1SL64_9HYPO</name>
<dbReference type="InterPro" id="IPR042099">
    <property type="entry name" value="ANL_N_sf"/>
</dbReference>
<dbReference type="Gene3D" id="3.30.300.30">
    <property type="match status" value="1"/>
</dbReference>
<dbReference type="InterPro" id="IPR045851">
    <property type="entry name" value="AMP-bd_C_sf"/>
</dbReference>
<keyword evidence="5" id="KW-1185">Reference proteome</keyword>
<evidence type="ECO:0000256" key="1">
    <source>
        <dbReference type="ARBA" id="ARBA00006432"/>
    </source>
</evidence>
<dbReference type="SUPFAM" id="SSF56801">
    <property type="entry name" value="Acetyl-CoA synthetase-like"/>
    <property type="match status" value="1"/>
</dbReference>
<evidence type="ECO:0000259" key="2">
    <source>
        <dbReference type="Pfam" id="PF00501"/>
    </source>
</evidence>
<dbReference type="STRING" id="1531966.A0A0A1SL64"/>
<evidence type="ECO:0008006" key="6">
    <source>
        <dbReference type="Google" id="ProtNLM"/>
    </source>
</evidence>
<dbReference type="InterPro" id="IPR020845">
    <property type="entry name" value="AMP-binding_CS"/>
</dbReference>
<dbReference type="InterPro" id="IPR000873">
    <property type="entry name" value="AMP-dep_synth/lig_dom"/>
</dbReference>
<dbReference type="Gene3D" id="3.40.50.12780">
    <property type="entry name" value="N-terminal domain of ligase-like"/>
    <property type="match status" value="1"/>
</dbReference>
<reference evidence="4 5" key="1">
    <citation type="journal article" date="2015" name="Genome Announc.">
        <title>Draft Genome Sequence and Gene Annotation of the Entomopathogenic Fungus Verticillium hemipterigenum.</title>
        <authorList>
            <person name="Horn F."/>
            <person name="Habel A."/>
            <person name="Scharf D.H."/>
            <person name="Dworschak J."/>
            <person name="Brakhage A.A."/>
            <person name="Guthke R."/>
            <person name="Hertweck C."/>
            <person name="Linde J."/>
        </authorList>
    </citation>
    <scope>NUCLEOTIDE SEQUENCE [LARGE SCALE GENOMIC DNA]</scope>
</reference>
<organism evidence="4 5">
    <name type="scientific">[Torrubiella] hemipterigena</name>
    <dbReference type="NCBI Taxonomy" id="1531966"/>
    <lineage>
        <taxon>Eukaryota</taxon>
        <taxon>Fungi</taxon>
        <taxon>Dikarya</taxon>
        <taxon>Ascomycota</taxon>
        <taxon>Pezizomycotina</taxon>
        <taxon>Sordariomycetes</taxon>
        <taxon>Hypocreomycetidae</taxon>
        <taxon>Hypocreales</taxon>
        <taxon>Clavicipitaceae</taxon>
        <taxon>Clavicipitaceae incertae sedis</taxon>
        <taxon>'Torrubiella' clade</taxon>
    </lineage>
</organism>
<dbReference type="PANTHER" id="PTHR43201:SF8">
    <property type="entry name" value="ACYL-COA SYNTHETASE FAMILY MEMBER 3"/>
    <property type="match status" value="1"/>
</dbReference>
<dbReference type="PANTHER" id="PTHR43201">
    <property type="entry name" value="ACYL-COA SYNTHETASE"/>
    <property type="match status" value="1"/>
</dbReference>
<dbReference type="Pfam" id="PF13193">
    <property type="entry name" value="AMP-binding_C"/>
    <property type="match status" value="1"/>
</dbReference>
<protein>
    <recommendedName>
        <fullName evidence="6">AMP-dependent synthetase/ligase domain-containing protein</fullName>
    </recommendedName>
</protein>
<dbReference type="PROSITE" id="PS00455">
    <property type="entry name" value="AMP_BINDING"/>
    <property type="match status" value="1"/>
</dbReference>
<dbReference type="AlphaFoldDB" id="A0A0A1SL64"/>
<dbReference type="Proteomes" id="UP000039046">
    <property type="component" value="Unassembled WGS sequence"/>
</dbReference>
<dbReference type="InterPro" id="IPR025110">
    <property type="entry name" value="AMP-bd_C"/>
</dbReference>
<gene>
    <name evidence="4" type="ORF">VHEMI01181</name>
</gene>
<dbReference type="EMBL" id="CDHN01000001">
    <property type="protein sequence ID" value="CEJ81028.1"/>
    <property type="molecule type" value="Genomic_DNA"/>
</dbReference>
<dbReference type="Pfam" id="PF00501">
    <property type="entry name" value="AMP-binding"/>
    <property type="match status" value="1"/>
</dbReference>
<feature type="domain" description="AMP-binding enzyme C-terminal" evidence="3">
    <location>
        <begin position="436"/>
        <end position="523"/>
    </location>
</feature>
<dbReference type="HOGENOM" id="CLU_000022_59_11_1"/>
<sequence>MSNTPSYQQLPNEPIFVQLLGIAQKVQHTIVYDANKNVDTGYAQLLADLLQTRRRLQESLADTLLDSTLMIKDTAPYMFLLPDGTYDFLVGAYSILSVGGAFIPLSSSTLPDEALWLFRKCQSFTIVASRINLPKLDSLRQHALSNGHDLTIIIIQDFTPPLPEISAPSIAISPTLQVPAQSPGMLLFTSGTSGPPKGVVHKRTFFYQIHARSEPSDVILHSQHYMWIGGIRSLFRSSLSGARLEVTRNDPEVLWERVRQGDVTHVGGNPPLWQKMMVYYKQNLENLSSNEIKPYLTGVRKLRLAHVAGAMAHRSLLQFWRDLGRPLTVFYGITETAGRLTFGLADDRMLEGSIGRPLPNVILRLSKGDHGEIEAKLDDMFAGYIGDEAATAAAMTDDGFYRTGDAARCIDGEYVLEGRESSDFMKFRGHKISILEIEMSLLELPFVLEGCIVAAPYPNYGSVVAAVVRVAPSTGGDESKTSIKLSLGELRDSLAATLPTYMLPMALRVLQDGEELPRTMSDKVIKRDVVARYFKVAETLKFADKDVELWTFDDHERVGSAKAWDWAAL</sequence>
<accession>A0A0A1SL64</accession>
<comment type="similarity">
    <text evidence="1">Belongs to the ATP-dependent AMP-binding enzyme family.</text>
</comment>